<reference evidence="3" key="1">
    <citation type="submission" date="2015-12" db="EMBL/GenBank/DDBJ databases">
        <authorList>
            <person name="Lauer A."/>
            <person name="Humrighouse B."/>
            <person name="Loparev V."/>
            <person name="Shewmaker P.L."/>
            <person name="Whitney A.M."/>
            <person name="McLaughlin R.W."/>
        </authorList>
    </citation>
    <scope>NUCLEOTIDE SEQUENCE [LARGE SCALE GENOMIC DNA]</scope>
    <source>
        <strain evidence="3">LMG 26678</strain>
    </source>
</reference>
<accession>A0A0U2WRT1</accession>
<gene>
    <name evidence="2" type="ORF">ATZ35_12630</name>
</gene>
<dbReference type="KEGG" id="erx:ATZ35_12630"/>
<dbReference type="InterPro" id="IPR020215">
    <property type="entry name" value="EbsA-like"/>
</dbReference>
<keyword evidence="1" id="KW-1133">Transmembrane helix</keyword>
<organism evidence="2 3">
    <name type="scientific">Enterococcus rotai</name>
    <dbReference type="NCBI Taxonomy" id="118060"/>
    <lineage>
        <taxon>Bacteria</taxon>
        <taxon>Bacillati</taxon>
        <taxon>Bacillota</taxon>
        <taxon>Bacilli</taxon>
        <taxon>Lactobacillales</taxon>
        <taxon>Enterococcaceae</taxon>
        <taxon>Enterococcus</taxon>
    </lineage>
</organism>
<feature type="transmembrane region" description="Helical" evidence="1">
    <location>
        <begin position="12"/>
        <end position="34"/>
    </location>
</feature>
<keyword evidence="1" id="KW-0812">Transmembrane</keyword>
<name>A0A0U2WRT1_9ENTE</name>
<proteinExistence type="predicted"/>
<keyword evidence="1" id="KW-0472">Membrane</keyword>
<evidence type="ECO:0008006" key="4">
    <source>
        <dbReference type="Google" id="ProtNLM"/>
    </source>
</evidence>
<dbReference type="EMBL" id="CP013655">
    <property type="protein sequence ID" value="ALS37958.1"/>
    <property type="molecule type" value="Genomic_DNA"/>
</dbReference>
<evidence type="ECO:0000256" key="1">
    <source>
        <dbReference type="SAM" id="Phobius"/>
    </source>
</evidence>
<sequence>MKKKVYHWQPELSTAIIYWSCTFGILFLSLILTLEHTRPYLTSNIVLGIFFFFTLLGCNRYFMIENEQLIVHALLPIRRKKITLSAIEMIRVGPKCIEISSIEFKEGTQLFIMTKKNKHAFIQSMKQQCSLTTQIIDDPLLTIGKHY</sequence>
<dbReference type="AlphaFoldDB" id="A0A0U2WRT1"/>
<dbReference type="STRING" id="118060.ATZ35_12630"/>
<dbReference type="Pfam" id="PF17255">
    <property type="entry name" value="EbsA"/>
    <property type="match status" value="1"/>
</dbReference>
<feature type="transmembrane region" description="Helical" evidence="1">
    <location>
        <begin position="40"/>
        <end position="58"/>
    </location>
</feature>
<dbReference type="Proteomes" id="UP000067523">
    <property type="component" value="Chromosome"/>
</dbReference>
<dbReference type="RefSeq" id="WP_208927565.1">
    <property type="nucleotide sequence ID" value="NZ_CP013655.1"/>
</dbReference>
<evidence type="ECO:0000313" key="3">
    <source>
        <dbReference type="Proteomes" id="UP000067523"/>
    </source>
</evidence>
<keyword evidence="3" id="KW-1185">Reference proteome</keyword>
<evidence type="ECO:0000313" key="2">
    <source>
        <dbReference type="EMBL" id="ALS37958.1"/>
    </source>
</evidence>
<protein>
    <recommendedName>
        <fullName evidence="4">EbsA protein</fullName>
    </recommendedName>
</protein>